<dbReference type="EMBL" id="JBGMDY010000001">
    <property type="protein sequence ID" value="KAL2348626.1"/>
    <property type="molecule type" value="Genomic_DNA"/>
</dbReference>
<organism evidence="1 2">
    <name type="scientific">Flemingia macrophylla</name>
    <dbReference type="NCBI Taxonomy" id="520843"/>
    <lineage>
        <taxon>Eukaryota</taxon>
        <taxon>Viridiplantae</taxon>
        <taxon>Streptophyta</taxon>
        <taxon>Embryophyta</taxon>
        <taxon>Tracheophyta</taxon>
        <taxon>Spermatophyta</taxon>
        <taxon>Magnoliopsida</taxon>
        <taxon>eudicotyledons</taxon>
        <taxon>Gunneridae</taxon>
        <taxon>Pentapetalae</taxon>
        <taxon>rosids</taxon>
        <taxon>fabids</taxon>
        <taxon>Fabales</taxon>
        <taxon>Fabaceae</taxon>
        <taxon>Papilionoideae</taxon>
        <taxon>50 kb inversion clade</taxon>
        <taxon>NPAAA clade</taxon>
        <taxon>indigoferoid/millettioid clade</taxon>
        <taxon>Phaseoleae</taxon>
        <taxon>Flemingia</taxon>
    </lineage>
</organism>
<accession>A0ABD1NKG0</accession>
<gene>
    <name evidence="1" type="ORF">Fmac_002626</name>
</gene>
<proteinExistence type="predicted"/>
<comment type="caution">
    <text evidence="1">The sequence shown here is derived from an EMBL/GenBank/DDBJ whole genome shotgun (WGS) entry which is preliminary data.</text>
</comment>
<keyword evidence="2" id="KW-1185">Reference proteome</keyword>
<name>A0ABD1NKG0_9FABA</name>
<dbReference type="AlphaFoldDB" id="A0ABD1NKG0"/>
<reference evidence="1 2" key="1">
    <citation type="submission" date="2024-08" db="EMBL/GenBank/DDBJ databases">
        <title>Insights into the chromosomal genome structure of Flemingia macrophylla.</title>
        <authorList>
            <person name="Ding Y."/>
            <person name="Zhao Y."/>
            <person name="Bi W."/>
            <person name="Wu M."/>
            <person name="Zhao G."/>
            <person name="Gong Y."/>
            <person name="Li W."/>
            <person name="Zhang P."/>
        </authorList>
    </citation>
    <scope>NUCLEOTIDE SEQUENCE [LARGE SCALE GENOMIC DNA]</scope>
    <source>
        <strain evidence="1">DYQJB</strain>
        <tissue evidence="1">Leaf</tissue>
    </source>
</reference>
<evidence type="ECO:0000313" key="1">
    <source>
        <dbReference type="EMBL" id="KAL2348626.1"/>
    </source>
</evidence>
<protein>
    <submittedName>
        <fullName evidence="1">Uncharacterized protein</fullName>
    </submittedName>
</protein>
<dbReference type="Proteomes" id="UP001603857">
    <property type="component" value="Unassembled WGS sequence"/>
</dbReference>
<evidence type="ECO:0000313" key="2">
    <source>
        <dbReference type="Proteomes" id="UP001603857"/>
    </source>
</evidence>
<sequence>MCRLAPPLSPSPTTLCPLHPRIPDLKRLQIWKLPDEPWNPIAELIGEEVHDSEVPELGKAHWNLSAEFVDGQTVPMRSIQVQNMDMPLE</sequence>